<evidence type="ECO:0000313" key="3">
    <source>
        <dbReference type="Proteomes" id="UP000218785"/>
    </source>
</evidence>
<dbReference type="InterPro" id="IPR000601">
    <property type="entry name" value="PKD_dom"/>
</dbReference>
<dbReference type="KEGG" id="ttq:NIES37_25080"/>
<name>A0A1Z4MYJ4_9CYAN</name>
<evidence type="ECO:0000259" key="1">
    <source>
        <dbReference type="Pfam" id="PF18911"/>
    </source>
</evidence>
<feature type="domain" description="PKD" evidence="1">
    <location>
        <begin position="654"/>
        <end position="702"/>
    </location>
</feature>
<dbReference type="SUPFAM" id="SSF49299">
    <property type="entry name" value="PKD domain"/>
    <property type="match status" value="1"/>
</dbReference>
<proteinExistence type="predicted"/>
<protein>
    <recommendedName>
        <fullName evidence="1">PKD domain-containing protein</fullName>
    </recommendedName>
</protein>
<dbReference type="EMBL" id="AP018248">
    <property type="protein sequence ID" value="BAY98557.1"/>
    <property type="molecule type" value="Genomic_DNA"/>
</dbReference>
<accession>A0A1Z4MYJ4</accession>
<dbReference type="Proteomes" id="UP000218785">
    <property type="component" value="Chromosome"/>
</dbReference>
<dbReference type="Pfam" id="PF18911">
    <property type="entry name" value="PKD_4"/>
    <property type="match status" value="1"/>
</dbReference>
<evidence type="ECO:0000313" key="2">
    <source>
        <dbReference type="EMBL" id="BAY98557.1"/>
    </source>
</evidence>
<dbReference type="SUPFAM" id="SSF55486">
    <property type="entry name" value="Metalloproteases ('zincins'), catalytic domain"/>
    <property type="match status" value="1"/>
</dbReference>
<dbReference type="AlphaFoldDB" id="A0A1Z4MYJ4"/>
<dbReference type="Pfam" id="PF17963">
    <property type="entry name" value="Big_9"/>
    <property type="match status" value="1"/>
</dbReference>
<dbReference type="Gene3D" id="2.60.40.3440">
    <property type="match status" value="1"/>
</dbReference>
<dbReference type="InterPro" id="IPR035986">
    <property type="entry name" value="PKD_dom_sf"/>
</dbReference>
<gene>
    <name evidence="2" type="ORF">NIES37_25080</name>
</gene>
<dbReference type="CDD" id="cd00146">
    <property type="entry name" value="PKD"/>
    <property type="match status" value="1"/>
</dbReference>
<reference evidence="2 3" key="1">
    <citation type="submission" date="2017-06" db="EMBL/GenBank/DDBJ databases">
        <title>Genome sequencing of cyanobaciteial culture collection at National Institute for Environmental Studies (NIES).</title>
        <authorList>
            <person name="Hirose Y."/>
            <person name="Shimura Y."/>
            <person name="Fujisawa T."/>
            <person name="Nakamura Y."/>
            <person name="Kawachi M."/>
        </authorList>
    </citation>
    <scope>NUCLEOTIDE SEQUENCE [LARGE SCALE GENOMIC DNA]</scope>
    <source>
        <strain evidence="2 3">NIES-37</strain>
    </source>
</reference>
<keyword evidence="3" id="KW-1185">Reference proteome</keyword>
<sequence>MIPTTAINRVESGEISPFEVSFIKNSFEQIGPFQVGIPEISSQKTGLLQTGISEISSLKVGIIQTRFSNERSAQISSHQNDAFKVSKFHRGILEDGIAKDSVVQFGTTKFDTTQVSLAQISIPQVSPRESRIANIGTNEINTSQFTFPQVNITQIDSTKISLPSSVSLQQLPSSYTHLYTSALTNTYKDNPLDLFDPTFNINFQIADLPTGQLAEAQITQFDALGRPNGGTILIDHNANGIGWFIDPTPLDNSEFASSLTDTAYRATTGDAFGKYDLLTTILHETGHLLGIISGNPGFDRYIQTLNNTKTFIANNITATLTRDGSHLDSKVHPYDLMNNTLSPGVRKLPSWLNLQMINAIRSRDGGMGRWGDGGNTLQAPLTAILLADITNGNFSETDTSKPEYGWTTRGAATILNSAAVLTEDSPFNSNFTQSFIIPQHAKYLQFTILDTHLGTNSFAPSDAFEVALLDARTLTPLLGTSSGLTQTDSLLNLQQSGNSYFSDKVKIVGANTSGDKIALNTPRTVKIDISSITPGTAATLYFDLLGFGAKDAKIIIDNVMLLDDNLITPIANSDTATTNQAQPVAINVLANDSNAEGTVQLGAAPNNGSIIINNDRTLTYTPNNTFVGTDTFTYIILDNNAISNEATVTITVNNIAPTIDSITVESDIREGTNATFSAIASDPGNDLTYTWNFGDDTNPVTGHTTSAKLCDIFSISKRILTL</sequence>
<organism evidence="2 3">
    <name type="scientific">Tolypothrix tenuis PCC 7101</name>
    <dbReference type="NCBI Taxonomy" id="231146"/>
    <lineage>
        <taxon>Bacteria</taxon>
        <taxon>Bacillati</taxon>
        <taxon>Cyanobacteriota</taxon>
        <taxon>Cyanophyceae</taxon>
        <taxon>Nostocales</taxon>
        <taxon>Tolypothrichaceae</taxon>
        <taxon>Tolypothrix</taxon>
    </lineage>
</organism>